<evidence type="ECO:0000256" key="1">
    <source>
        <dbReference type="SAM" id="MobiDB-lite"/>
    </source>
</evidence>
<gene>
    <name evidence="2" type="ORF">GSOID_T00028005001</name>
</gene>
<dbReference type="Proteomes" id="UP000011014">
    <property type="component" value="Unassembled WGS sequence"/>
</dbReference>
<organism evidence="2">
    <name type="scientific">Oikopleura dioica</name>
    <name type="common">Tunicate</name>
    <dbReference type="NCBI Taxonomy" id="34765"/>
    <lineage>
        <taxon>Eukaryota</taxon>
        <taxon>Metazoa</taxon>
        <taxon>Chordata</taxon>
        <taxon>Tunicata</taxon>
        <taxon>Appendicularia</taxon>
        <taxon>Copelata</taxon>
        <taxon>Oikopleuridae</taxon>
        <taxon>Oikopleura</taxon>
    </lineage>
</organism>
<reference evidence="2" key="1">
    <citation type="journal article" date="2010" name="Science">
        <title>Plasticity of animal genome architecture unmasked by rapid evolution of a pelagic tunicate.</title>
        <authorList>
            <person name="Denoeud F."/>
            <person name="Henriet S."/>
            <person name="Mungpakdee S."/>
            <person name="Aury J.M."/>
            <person name="Da Silva C."/>
            <person name="Brinkmann H."/>
            <person name="Mikhaleva J."/>
            <person name="Olsen L.C."/>
            <person name="Jubin C."/>
            <person name="Canestro C."/>
            <person name="Bouquet J.M."/>
            <person name="Danks G."/>
            <person name="Poulain J."/>
            <person name="Campsteijn C."/>
            <person name="Adamski M."/>
            <person name="Cross I."/>
            <person name="Yadetie F."/>
            <person name="Muffato M."/>
            <person name="Louis A."/>
            <person name="Butcher S."/>
            <person name="Tsagkogeorga G."/>
            <person name="Konrad A."/>
            <person name="Singh S."/>
            <person name="Jensen M.F."/>
            <person name="Cong E.H."/>
            <person name="Eikeseth-Otteraa H."/>
            <person name="Noel B."/>
            <person name="Anthouard V."/>
            <person name="Porcel B.M."/>
            <person name="Kachouri-Lafond R."/>
            <person name="Nishino A."/>
            <person name="Ugolini M."/>
            <person name="Chourrout P."/>
            <person name="Nishida H."/>
            <person name="Aasland R."/>
            <person name="Huzurbazar S."/>
            <person name="Westhof E."/>
            <person name="Delsuc F."/>
            <person name="Lehrach H."/>
            <person name="Reinhardt R."/>
            <person name="Weissenbach J."/>
            <person name="Roy S.W."/>
            <person name="Artiguenave F."/>
            <person name="Postlethwait J.H."/>
            <person name="Manak J.R."/>
            <person name="Thompson E.M."/>
            <person name="Jaillon O."/>
            <person name="Du Pasquier L."/>
            <person name="Boudinot P."/>
            <person name="Liberles D.A."/>
            <person name="Volff J.N."/>
            <person name="Philippe H."/>
            <person name="Lenhard B."/>
            <person name="Roest Crollius H."/>
            <person name="Wincker P."/>
            <person name="Chourrout D."/>
        </authorList>
    </citation>
    <scope>NUCLEOTIDE SEQUENCE [LARGE SCALE GENOMIC DNA]</scope>
</reference>
<name>E4Z6S9_OIKDI</name>
<dbReference type="EMBL" id="FN658196">
    <property type="protein sequence ID" value="CBY43407.1"/>
    <property type="molecule type" value="Genomic_DNA"/>
</dbReference>
<dbReference type="AlphaFoldDB" id="E4Z6S9"/>
<protein>
    <submittedName>
        <fullName evidence="2">Uncharacterized protein</fullName>
    </submittedName>
</protein>
<sequence>MLNDMEISGQIKQLNQPHEGERKEWKNETRKMGEKMEALELNLRNEIEKKHELEELEMMRKELGDIGGAGHFFGNDKRIKYGGERDAMGEEELKKVLRLLAYWWDHNLEVAEAGWTIQFKTALKRNGGDGKYHYLWISNKEFKATAQEISDVTGEEANRRELQSKKDGTRQRIKYEMVAYKDVVRFNITFL</sequence>
<feature type="region of interest" description="Disordered" evidence="1">
    <location>
        <begin position="1"/>
        <end position="29"/>
    </location>
</feature>
<proteinExistence type="predicted"/>
<accession>E4Z6S9</accession>
<evidence type="ECO:0000313" key="2">
    <source>
        <dbReference type="EMBL" id="CBY43407.1"/>
    </source>
</evidence>
<feature type="compositionally biased region" description="Basic and acidic residues" evidence="1">
    <location>
        <begin position="18"/>
        <end position="29"/>
    </location>
</feature>